<feature type="compositionally biased region" description="Low complexity" evidence="1">
    <location>
        <begin position="131"/>
        <end position="141"/>
    </location>
</feature>
<evidence type="ECO:0000256" key="1">
    <source>
        <dbReference type="SAM" id="MobiDB-lite"/>
    </source>
</evidence>
<sequence length="148" mass="17495">MCFYFGVNSEVNVMFRDKQGFFFPTSEVTTVKCYQPEPTTRGAGRETRRQIKVCKTWKQKQTDVSRRTNGNDDERTRVVKTRRRRKKEEELNINKTVSRSRCQPAGSRLVLWFNGTRNKICHNSNTANYVPQNQKNNNNPPFRYLKHT</sequence>
<evidence type="ECO:0000313" key="2">
    <source>
        <dbReference type="EMBL" id="KAF0046503.1"/>
    </source>
</evidence>
<dbReference type="Proteomes" id="UP000438429">
    <property type="component" value="Unassembled WGS sequence"/>
</dbReference>
<dbReference type="AlphaFoldDB" id="A0A6A4TKB8"/>
<feature type="compositionally biased region" description="Basic and acidic residues" evidence="1">
    <location>
        <begin position="60"/>
        <end position="77"/>
    </location>
</feature>
<feature type="region of interest" description="Disordered" evidence="1">
    <location>
        <begin position="126"/>
        <end position="148"/>
    </location>
</feature>
<comment type="caution">
    <text evidence="2">The sequence shown here is derived from an EMBL/GenBank/DDBJ whole genome shotgun (WGS) entry which is preliminary data.</text>
</comment>
<dbReference type="EMBL" id="VEVO01000001">
    <property type="protein sequence ID" value="KAF0046503.1"/>
    <property type="molecule type" value="Genomic_DNA"/>
</dbReference>
<name>A0A6A4TKB8_SCOMX</name>
<reference evidence="2 3" key="1">
    <citation type="submission" date="2019-06" db="EMBL/GenBank/DDBJ databases">
        <title>Draft genomes of female and male turbot (Scophthalmus maximus).</title>
        <authorList>
            <person name="Xu H."/>
            <person name="Xu X.-W."/>
            <person name="Shao C."/>
            <person name="Chen S."/>
        </authorList>
    </citation>
    <scope>NUCLEOTIDE SEQUENCE [LARGE SCALE GENOMIC DNA]</scope>
    <source>
        <strain evidence="2">Ysfricsl-2016a</strain>
        <tissue evidence="2">Blood</tissue>
    </source>
</reference>
<feature type="region of interest" description="Disordered" evidence="1">
    <location>
        <begin position="59"/>
        <end position="89"/>
    </location>
</feature>
<proteinExistence type="predicted"/>
<protein>
    <submittedName>
        <fullName evidence="2">Uncharacterized protein</fullName>
    </submittedName>
</protein>
<gene>
    <name evidence="2" type="ORF">F2P81_000136</name>
</gene>
<organism evidence="2 3">
    <name type="scientific">Scophthalmus maximus</name>
    <name type="common">Turbot</name>
    <name type="synonym">Psetta maxima</name>
    <dbReference type="NCBI Taxonomy" id="52904"/>
    <lineage>
        <taxon>Eukaryota</taxon>
        <taxon>Metazoa</taxon>
        <taxon>Chordata</taxon>
        <taxon>Craniata</taxon>
        <taxon>Vertebrata</taxon>
        <taxon>Euteleostomi</taxon>
        <taxon>Actinopterygii</taxon>
        <taxon>Neopterygii</taxon>
        <taxon>Teleostei</taxon>
        <taxon>Neoteleostei</taxon>
        <taxon>Acanthomorphata</taxon>
        <taxon>Carangaria</taxon>
        <taxon>Pleuronectiformes</taxon>
        <taxon>Pleuronectoidei</taxon>
        <taxon>Scophthalmidae</taxon>
        <taxon>Scophthalmus</taxon>
    </lineage>
</organism>
<evidence type="ECO:0000313" key="3">
    <source>
        <dbReference type="Proteomes" id="UP000438429"/>
    </source>
</evidence>
<accession>A0A6A4TKB8</accession>